<sequence>MKSVVFLLTGISLLALSGQAFSQDDGARKPLNNPMYSTHNYKHPNMAAAARRQESKAGVVVQQPASSDPRLANYKNQMPNQQPTGGIQIDHTPSASLADRNYKVQRVSEPKPTVPMDEYYVKKRRTDSTTIGN</sequence>
<feature type="region of interest" description="Disordered" evidence="1">
    <location>
        <begin position="53"/>
        <end position="97"/>
    </location>
</feature>
<dbReference type="AlphaFoldDB" id="A0A0E3ZUL5"/>
<protein>
    <submittedName>
        <fullName evidence="3">Uncharacterized protein</fullName>
    </submittedName>
</protein>
<feature type="signal peptide" evidence="2">
    <location>
        <begin position="1"/>
        <end position="22"/>
    </location>
</feature>
<evidence type="ECO:0000313" key="3">
    <source>
        <dbReference type="EMBL" id="AKD55278.1"/>
    </source>
</evidence>
<evidence type="ECO:0000256" key="2">
    <source>
        <dbReference type="SAM" id="SignalP"/>
    </source>
</evidence>
<reference evidence="3 4" key="1">
    <citation type="journal article" date="2014" name="Curr. Microbiol.">
        <title>Spirosoma radiotolerans sp. nov., a gamma-radiation-resistant bacterium isolated from gamma ray-irradiated soil.</title>
        <authorList>
            <person name="Lee J.J."/>
            <person name="Srinivasan S."/>
            <person name="Lim S."/>
            <person name="Joe M."/>
            <person name="Im S."/>
            <person name="Bae S.I."/>
            <person name="Park K.R."/>
            <person name="Han J.H."/>
            <person name="Park S.H."/>
            <person name="Joo B.M."/>
            <person name="Park S.J."/>
            <person name="Kim M.K."/>
        </authorList>
    </citation>
    <scope>NUCLEOTIDE SEQUENCE [LARGE SCALE GENOMIC DNA]</scope>
    <source>
        <strain evidence="3 4">DG5A</strain>
    </source>
</reference>
<name>A0A0E3ZUL5_9BACT</name>
<dbReference type="STRING" id="1379870.SD10_10570"/>
<evidence type="ECO:0000313" key="4">
    <source>
        <dbReference type="Proteomes" id="UP000033054"/>
    </source>
</evidence>
<evidence type="ECO:0000256" key="1">
    <source>
        <dbReference type="SAM" id="MobiDB-lite"/>
    </source>
</evidence>
<dbReference type="Proteomes" id="UP000033054">
    <property type="component" value="Chromosome"/>
</dbReference>
<feature type="compositionally biased region" description="Polar residues" evidence="1">
    <location>
        <begin position="74"/>
        <end position="95"/>
    </location>
</feature>
<keyword evidence="2" id="KW-0732">Signal</keyword>
<keyword evidence="4" id="KW-1185">Reference proteome</keyword>
<dbReference type="RefSeq" id="WP_046573770.1">
    <property type="nucleotide sequence ID" value="NZ_CP010429.1"/>
</dbReference>
<dbReference type="PATRIC" id="fig|1379870.5.peg.2304"/>
<dbReference type="KEGG" id="srd:SD10_10570"/>
<organism evidence="3 4">
    <name type="scientific">Spirosoma radiotolerans</name>
    <dbReference type="NCBI Taxonomy" id="1379870"/>
    <lineage>
        <taxon>Bacteria</taxon>
        <taxon>Pseudomonadati</taxon>
        <taxon>Bacteroidota</taxon>
        <taxon>Cytophagia</taxon>
        <taxon>Cytophagales</taxon>
        <taxon>Cytophagaceae</taxon>
        <taxon>Spirosoma</taxon>
    </lineage>
</organism>
<dbReference type="OrthoDB" id="965763at2"/>
<accession>A0A0E3ZUL5</accession>
<gene>
    <name evidence="3" type="ORF">SD10_10570</name>
</gene>
<feature type="chain" id="PRO_5002417280" evidence="2">
    <location>
        <begin position="23"/>
        <end position="133"/>
    </location>
</feature>
<dbReference type="HOGENOM" id="CLU_130880_0_0_10"/>
<proteinExistence type="predicted"/>
<dbReference type="EMBL" id="CP010429">
    <property type="protein sequence ID" value="AKD55278.1"/>
    <property type="molecule type" value="Genomic_DNA"/>
</dbReference>